<dbReference type="InterPro" id="IPR013761">
    <property type="entry name" value="SAM/pointed_sf"/>
</dbReference>
<evidence type="ECO:0000313" key="8">
    <source>
        <dbReference type="Proteomes" id="UP000243217"/>
    </source>
</evidence>
<keyword evidence="1" id="KW-0479">Metal-binding</keyword>
<dbReference type="OrthoDB" id="67700at2759"/>
<feature type="domain" description="C2" evidence="4">
    <location>
        <begin position="250"/>
        <end position="383"/>
    </location>
</feature>
<dbReference type="PROSITE" id="PS50105">
    <property type="entry name" value="SAM_DOMAIN"/>
    <property type="match status" value="1"/>
</dbReference>
<dbReference type="Gene3D" id="2.60.40.150">
    <property type="entry name" value="C2 domain"/>
    <property type="match status" value="6"/>
</dbReference>
<sequence>MQQILRIRAVSGSNLAKKTGIGGMFDKKPDPYLIVHYESINMVFPVVNDVDPAAFSWGQDAVKDFPWKDDLSEIQLHVKDKDLAMDRHIGGTKLLMGPILAELKSQKVISKTIDLDYADEKFKTKKQRGQITLTFEYIENDQKQQQKSKETHSSEKKEEPSKNPVTKQPTQPRIDTITKQPSQPRIDAKNVKLEPVAIKQPESPNKLSEVVKSEIPIVQEPPKQIPSNEIPIAQEPKQDVNTQQNNVIQPTEKAQPTTEPTKSNVKSKGKTQLIRIQAVGGRNLAQKSRLQRAFDEFPDPYVTVIIGKEERIYPVLNDVKTNEFVWGSDAVEDFEVPEEATKVPIIVHVKDKDILVDHYIGGTSFELDLEALKSAKSLPEQIYTLEYDEVHFKKKSKASRGEILLSFFMLESIDIPKVSSQNANINPELNKDDKKTLKLDVGEPTEEKQKENNEVVQDNKPSIPDNRIYKGSLQIIAHSAKGFAIPPRKMLSLDRKADPYVLLKLGKLSAELPQAKDGHDTPKWHNAIHLFEHFDTNSTEFLDVVILDKNLVMHDEFLAATRIRLVDTLASLKPEQPGVLSMPLNLDKNMNLMAEKLITGEVTLTVLYTPEDANHVNWKGSPVGTLLFDSISLTMEGDIFNPSQDFIVEISARRHIFSQQGYICSTTSPIKVNGDKIEWKDVKLTVPYCLLTYEAVTKDKCPMVVFSIKDRNAILYDKPIVQGHLNLLDLLGFQKTSQVPLVSQNSKVTGRAVLQFNTSPGEPILNQDTAFKTTPGFLRIFILGAKELSKKITWEKVQIALYTDEKSEWTTECVDPSNSTLIFHSSLEIQYLPAHVKKSEEFKLTASLHVDKAKTISTFDIPILSLLQQHGNNEFDIECKQHDHAICLLTCAISFIPCTELNDLNPIAQVPLSVSFGPGYLHVVVLKGEQLIPEKEIKITDIEPEVRLAIKPRYTKDKNSKSQARTRSLEAIALEPEWNQYLKLDFIPSDDPTVLHVPPMLMISVNEIKQLGEESAPNTIGVAEIPLASFNPSPNDCKLYSTKVTLIREGKNTGFLYISGIYESLQAPEQLRKMVHSIARQLRTTTPSLDTITNDANYLPGRLEVHLFHAKALSHPPHEPVICEVCVSSVAEESVQIQSTNGSDDLVWDEQLTLFTQMAKSDFLRLDFFVRSAMIGYIKIPISTYSQSPKKAFKEYHDIVLKTKDKNALKAQALLELAFFPDQALQAFVQKSAQPSEAGYLYIKLDTIEPKINDLMDKKLSLRCSLLNTNEERIAEGAMFSFQIATKNQPKIQYNEIQQLTCPDNYTTNSVSLGSCPQIRFELLNGSSAFGKEAISRDDIAIQSLLANPELILAKRLAVSTIAKEPVRIAYIRLQLVYIPAEKAKKAKEIEYFRSMDDEAKSNLLLSRKGIFSVRAIAGRNLEEVDTLGEQDPYITFQMQPNNYFTNSTSFAISSVCLNSGRHPQWNSPIFNLAVQDVQTGFVKIAVLDSGEEDHIPDAMIGDAEFSLFALLSSLDISEPKRWSEGWFPIYSKGLHRADAGEIRLEYRFLPENDTRIGVEAPTKYINCAGSSGILHARLIKAKDLSCTSGMSPAIRVIQENAHFTYTTKGEKKSIINPEYNENTQCPIEWTSIMKESSVLKVEIIDISDQVATSKVPILAQCFINLAPYVIHPGECQTAWFNLTTYQVGPPVSTSPSVQLAFQFIPKTDTITTPFNDSLNELSLGQIHLKVIECAFMSNLVEHPVVQTALNYPNGFIEKRLTKPFISDMEEYSQSVWNESLLFDVNVGDIETPYLSLRLDTFNASDEEKVQTFGSIDTPIFPFVLKKGHVNSVWYPLYVKNQLSAQIKVEIQFLPTQSIKVVKPDLSFLSIEVVEGRQLAISQDGPDYQDPQLIMKFLNHRVETKPHNDSGSNPVWNQVFELSLEKWDNKTLPALEIEVINADPKRHGNGGIGTCNWIVPKEVLHDGKLRDVILKLSPSVDTISAKESGGDIQLRLKRGKLENMVFGDANAFMVAGENSDEGRIINLAGVVYIFSRAPALTGKFCAYFTLDNDVSTTTDKITFELSDIGVALVPGQSEHHKRNLPNSKTIMNISSQCGYVRLGNEFMNTVYAAPNKEFRDVYKLEYDKIPKSEAVDLSLIYVKPTQGLLKIGFVSAQGIPSTSGKTYYVECRILHNSGWVKSSNVRVKDAQLAWKAHQPKEMQYSNYREKIAPQMQLVLYIQDDFSAVKLAYTQVPLLKYILSSGVVFNEECLTLNNTSANEPDIMLNVKLQFDIIEPAIAPSKTLDTTIKLAEGTAELKKAFLLMGGDESIPISIDILKSHAMENEKCQLVLHHAAQSVGGLDALFKAMDTNNDGMISWEEYLDCMQRVHTLADEALVKPDQVIIESNAVSEDEDSEDDTHEDDDNQVLKVEEPVKQKIAIPQPWTEFKPIVKVTPYKGEMDEILAKPAQNKDIPKKLAPPPMIPYTNEPELAPQKLTKKSTPASATKWVCNDRQVELWKVADVSQWLQHEVELPQYIPDFEKSSVDGSLLLTLTQDDLSCQLGIQQPLHLRKLFNKILTLQEKNRPRTNRLKKEIKLPPSPSTGVEEEQLHLMGVNSVERSKLVFKAKEKQKKEIPVDKRNWNFEYTGNRPPQKSSSALETINKIIAQDKEKNAFDNAMNDIIAQIQTPIMPLLRVPLILNTDETLEILKQAIWKFGQICVNEEVIKVKRNHETSSDFGDDVDDKLQFDSDEKVAHDVVRLVFIAFTKLKNNGARWLHDNAPSDTKLSRLKFQGGLLSLLNIELSWHQFDELFRRIDLHRNGELTIEDFIKAFGNQKPGSGMSNDMLVVQEALTRMVDRLEEHNVTLLQAWQAFDRDNSGSVSPSEFSTLVRFLTHVEGHDDLTKHQVFMMMSALDTSCDRQIQQSEFMRFIFIVWSYKLMQLQHYLHKYEQKYDKHLGSKEFDANYLIIKQRKTSLRKALRQNFSRPFRDAMRCSNVAIPGPFQNLLDKFHLTPPQSIEGTYAQVWQVLKGEYCAVEQETLQPPPKKPRTFNSLKSLTMSSIGKKVNKNQVLTTKLMRQREPERSHCVLRAPKQVDIDKEQRLTFDRKYAY</sequence>
<dbReference type="SUPFAM" id="SSF49562">
    <property type="entry name" value="C2 domain (Calcium/lipid-binding domain, CaLB)"/>
    <property type="match status" value="7"/>
</dbReference>
<feature type="region of interest" description="Disordered" evidence="3">
    <location>
        <begin position="2390"/>
        <end position="2409"/>
    </location>
</feature>
<proteinExistence type="predicted"/>
<dbReference type="SUPFAM" id="SSF47769">
    <property type="entry name" value="SAM/Pointed domain"/>
    <property type="match status" value="1"/>
</dbReference>
<keyword evidence="8" id="KW-1185">Reference proteome</keyword>
<dbReference type="SMART" id="SM00054">
    <property type="entry name" value="EFh"/>
    <property type="match status" value="4"/>
</dbReference>
<feature type="domain" description="EF-hand" evidence="6">
    <location>
        <begin position="2844"/>
        <end position="2879"/>
    </location>
</feature>
<keyword evidence="2" id="KW-0106">Calcium</keyword>
<dbReference type="EMBL" id="JNBS01004887">
    <property type="protein sequence ID" value="OQR81838.1"/>
    <property type="molecule type" value="Genomic_DNA"/>
</dbReference>
<feature type="domain" description="C2" evidence="4">
    <location>
        <begin position="1398"/>
        <end position="1524"/>
    </location>
</feature>
<dbReference type="InterPro" id="IPR001660">
    <property type="entry name" value="SAM"/>
</dbReference>
<evidence type="ECO:0000256" key="2">
    <source>
        <dbReference type="ARBA" id="ARBA00022837"/>
    </source>
</evidence>
<feature type="compositionally biased region" description="Basic and acidic residues" evidence="3">
    <location>
        <begin position="140"/>
        <end position="161"/>
    </location>
</feature>
<dbReference type="InterPro" id="IPR002048">
    <property type="entry name" value="EF_hand_dom"/>
</dbReference>
<dbReference type="CDD" id="cd00051">
    <property type="entry name" value="EFh"/>
    <property type="match status" value="1"/>
</dbReference>
<evidence type="ECO:0000256" key="1">
    <source>
        <dbReference type="ARBA" id="ARBA00022723"/>
    </source>
</evidence>
<feature type="region of interest" description="Disordered" evidence="3">
    <location>
        <begin position="137"/>
        <end position="194"/>
    </location>
</feature>
<feature type="domain" description="C2" evidence="4">
    <location>
        <begin position="1551"/>
        <end position="1681"/>
    </location>
</feature>
<dbReference type="InterPro" id="IPR018247">
    <property type="entry name" value="EF_Hand_1_Ca_BS"/>
</dbReference>
<dbReference type="InterPro" id="IPR000008">
    <property type="entry name" value="C2_dom"/>
</dbReference>
<dbReference type="CDD" id="cd00030">
    <property type="entry name" value="C2"/>
    <property type="match status" value="2"/>
</dbReference>
<dbReference type="PANTHER" id="PTHR46502">
    <property type="entry name" value="C2 DOMAIN-CONTAINING"/>
    <property type="match status" value="1"/>
</dbReference>
<feature type="domain" description="SAM" evidence="5">
    <location>
        <begin position="2500"/>
        <end position="2565"/>
    </location>
</feature>
<dbReference type="InterPro" id="IPR035892">
    <property type="entry name" value="C2_domain_sf"/>
</dbReference>
<gene>
    <name evidence="7" type="ORF">THRCLA_11359</name>
</gene>
<feature type="region of interest" description="Disordered" evidence="3">
    <location>
        <begin position="443"/>
        <end position="462"/>
    </location>
</feature>
<feature type="region of interest" description="Disordered" evidence="3">
    <location>
        <begin position="249"/>
        <end position="270"/>
    </location>
</feature>
<feature type="compositionally biased region" description="Polar residues" evidence="3">
    <location>
        <begin position="163"/>
        <end position="183"/>
    </location>
</feature>
<feature type="domain" description="EF-hand" evidence="6">
    <location>
        <begin position="2786"/>
        <end position="2821"/>
    </location>
</feature>
<dbReference type="Pfam" id="PF00168">
    <property type="entry name" value="C2"/>
    <property type="match status" value="7"/>
</dbReference>
<dbReference type="Pfam" id="PF07647">
    <property type="entry name" value="SAM_2"/>
    <property type="match status" value="1"/>
</dbReference>
<dbReference type="SMART" id="SM00239">
    <property type="entry name" value="C2"/>
    <property type="match status" value="8"/>
</dbReference>
<dbReference type="PANTHER" id="PTHR46502:SF2">
    <property type="entry name" value="16 KDA PHLOEM PROTEIN 2"/>
    <property type="match status" value="1"/>
</dbReference>
<evidence type="ECO:0000259" key="6">
    <source>
        <dbReference type="PROSITE" id="PS50222"/>
    </source>
</evidence>
<feature type="domain" description="C2" evidence="4">
    <location>
        <begin position="1847"/>
        <end position="1973"/>
    </location>
</feature>
<dbReference type="InterPro" id="IPR011992">
    <property type="entry name" value="EF-hand-dom_pair"/>
</dbReference>
<organism evidence="7 8">
    <name type="scientific">Thraustotheca clavata</name>
    <dbReference type="NCBI Taxonomy" id="74557"/>
    <lineage>
        <taxon>Eukaryota</taxon>
        <taxon>Sar</taxon>
        <taxon>Stramenopiles</taxon>
        <taxon>Oomycota</taxon>
        <taxon>Saprolegniomycetes</taxon>
        <taxon>Saprolegniales</taxon>
        <taxon>Achlyaceae</taxon>
        <taxon>Thraustotheca</taxon>
    </lineage>
</organism>
<feature type="compositionally biased region" description="Polar residues" evidence="3">
    <location>
        <begin position="249"/>
        <end position="266"/>
    </location>
</feature>
<evidence type="ECO:0000313" key="7">
    <source>
        <dbReference type="EMBL" id="OQR81838.1"/>
    </source>
</evidence>
<feature type="domain" description="C2" evidence="4">
    <location>
        <begin position="457"/>
        <end position="582"/>
    </location>
</feature>
<evidence type="ECO:0000259" key="5">
    <source>
        <dbReference type="PROSITE" id="PS50105"/>
    </source>
</evidence>
<dbReference type="Proteomes" id="UP000243217">
    <property type="component" value="Unassembled WGS sequence"/>
</dbReference>
<feature type="domain" description="C2" evidence="4">
    <location>
        <begin position="1"/>
        <end position="113"/>
    </location>
</feature>
<dbReference type="SMART" id="SM00454">
    <property type="entry name" value="SAM"/>
    <property type="match status" value="1"/>
</dbReference>
<evidence type="ECO:0000259" key="4">
    <source>
        <dbReference type="PROSITE" id="PS50004"/>
    </source>
</evidence>
<dbReference type="GO" id="GO:0005509">
    <property type="term" value="F:calcium ion binding"/>
    <property type="evidence" value="ECO:0007669"/>
    <property type="project" value="InterPro"/>
</dbReference>
<feature type="compositionally biased region" description="Acidic residues" evidence="3">
    <location>
        <begin position="2392"/>
        <end position="2407"/>
    </location>
</feature>
<evidence type="ECO:0000256" key="3">
    <source>
        <dbReference type="SAM" id="MobiDB-lite"/>
    </source>
</evidence>
<dbReference type="PROSITE" id="PS50004">
    <property type="entry name" value="C2"/>
    <property type="match status" value="7"/>
</dbReference>
<dbReference type="Gene3D" id="1.10.150.50">
    <property type="entry name" value="Transcription Factor, Ets-1"/>
    <property type="match status" value="1"/>
</dbReference>
<dbReference type="Gene3D" id="1.10.238.10">
    <property type="entry name" value="EF-hand"/>
    <property type="match status" value="2"/>
</dbReference>
<reference evidence="7 8" key="1">
    <citation type="journal article" date="2014" name="Genome Biol. Evol.">
        <title>The secreted proteins of Achlya hypogyna and Thraustotheca clavata identify the ancestral oomycete secretome and reveal gene acquisitions by horizontal gene transfer.</title>
        <authorList>
            <person name="Misner I."/>
            <person name="Blouin N."/>
            <person name="Leonard G."/>
            <person name="Richards T.A."/>
            <person name="Lane C.E."/>
        </authorList>
    </citation>
    <scope>NUCLEOTIDE SEQUENCE [LARGE SCALE GENOMIC DNA]</scope>
    <source>
        <strain evidence="7 8">ATCC 34112</strain>
    </source>
</reference>
<feature type="domain" description="C2" evidence="4">
    <location>
        <begin position="906"/>
        <end position="1040"/>
    </location>
</feature>
<accession>A0A1V9Y840</accession>
<feature type="domain" description="EF-hand" evidence="6">
    <location>
        <begin position="2338"/>
        <end position="2373"/>
    </location>
</feature>
<dbReference type="PROSITE" id="PS00018">
    <property type="entry name" value="EF_HAND_1"/>
    <property type="match status" value="3"/>
</dbReference>
<dbReference type="Pfam" id="PF13499">
    <property type="entry name" value="EF-hand_7"/>
    <property type="match status" value="1"/>
</dbReference>
<feature type="compositionally biased region" description="Basic and acidic residues" evidence="3">
    <location>
        <begin position="443"/>
        <end position="453"/>
    </location>
</feature>
<dbReference type="PROSITE" id="PS50222">
    <property type="entry name" value="EF_HAND_2"/>
    <property type="match status" value="3"/>
</dbReference>
<dbReference type="Pfam" id="PF13202">
    <property type="entry name" value="EF-hand_5"/>
    <property type="match status" value="1"/>
</dbReference>
<name>A0A1V9Y840_9STRA</name>
<comment type="caution">
    <text evidence="7">The sequence shown here is derived from an EMBL/GenBank/DDBJ whole genome shotgun (WGS) entry which is preliminary data.</text>
</comment>
<dbReference type="SUPFAM" id="SSF47473">
    <property type="entry name" value="EF-hand"/>
    <property type="match status" value="2"/>
</dbReference>
<protein>
    <submittedName>
        <fullName evidence="7">Uncharacterized protein</fullName>
    </submittedName>
</protein>